<reference evidence="3" key="1">
    <citation type="journal article" date="2006" name="PLoS Biol.">
        <title>Macronuclear genome sequence of the ciliate Tetrahymena thermophila, a model eukaryote.</title>
        <authorList>
            <person name="Eisen J.A."/>
            <person name="Coyne R.S."/>
            <person name="Wu M."/>
            <person name="Wu D."/>
            <person name="Thiagarajan M."/>
            <person name="Wortman J.R."/>
            <person name="Badger J.H."/>
            <person name="Ren Q."/>
            <person name="Amedeo P."/>
            <person name="Jones K.M."/>
            <person name="Tallon L.J."/>
            <person name="Delcher A.L."/>
            <person name="Salzberg S.L."/>
            <person name="Silva J.C."/>
            <person name="Haas B.J."/>
            <person name="Majoros W.H."/>
            <person name="Farzad M."/>
            <person name="Carlton J.M."/>
            <person name="Smith R.K. Jr."/>
            <person name="Garg J."/>
            <person name="Pearlman R.E."/>
            <person name="Karrer K.M."/>
            <person name="Sun L."/>
            <person name="Manning G."/>
            <person name="Elde N.C."/>
            <person name="Turkewitz A.P."/>
            <person name="Asai D.J."/>
            <person name="Wilkes D.E."/>
            <person name="Wang Y."/>
            <person name="Cai H."/>
            <person name="Collins K."/>
            <person name="Stewart B.A."/>
            <person name="Lee S.R."/>
            <person name="Wilamowska K."/>
            <person name="Weinberg Z."/>
            <person name="Ruzzo W.L."/>
            <person name="Wloga D."/>
            <person name="Gaertig J."/>
            <person name="Frankel J."/>
            <person name="Tsao C.-C."/>
            <person name="Gorovsky M.A."/>
            <person name="Keeling P.J."/>
            <person name="Waller R.F."/>
            <person name="Patron N.J."/>
            <person name="Cherry J.M."/>
            <person name="Stover N.A."/>
            <person name="Krieger C.J."/>
            <person name="del Toro C."/>
            <person name="Ryder H.F."/>
            <person name="Williamson S.C."/>
            <person name="Barbeau R.A."/>
            <person name="Hamilton E.P."/>
            <person name="Orias E."/>
        </authorList>
    </citation>
    <scope>NUCLEOTIDE SEQUENCE [LARGE SCALE GENOMIC DNA]</scope>
    <source>
        <strain evidence="3">SB210</strain>
    </source>
</reference>
<dbReference type="RefSeq" id="XP_001032781.2">
    <property type="nucleotide sequence ID" value="XM_001032781.2"/>
</dbReference>
<dbReference type="InParanoid" id="I7MCX8"/>
<feature type="coiled-coil region" evidence="1">
    <location>
        <begin position="632"/>
        <end position="681"/>
    </location>
</feature>
<dbReference type="OrthoDB" id="10665449at2759"/>
<evidence type="ECO:0000313" key="3">
    <source>
        <dbReference type="Proteomes" id="UP000009168"/>
    </source>
</evidence>
<dbReference type="KEGG" id="tet:TTHERM_00530760"/>
<dbReference type="Proteomes" id="UP000009168">
    <property type="component" value="Unassembled WGS sequence"/>
</dbReference>
<name>I7MCX8_TETTS</name>
<keyword evidence="3" id="KW-1185">Reference proteome</keyword>
<dbReference type="AlphaFoldDB" id="I7MCX8"/>
<dbReference type="EMBL" id="GG662522">
    <property type="protein sequence ID" value="EAR85118.2"/>
    <property type="molecule type" value="Genomic_DNA"/>
</dbReference>
<dbReference type="GeneID" id="7835390"/>
<proteinExistence type="predicted"/>
<evidence type="ECO:0000313" key="2">
    <source>
        <dbReference type="EMBL" id="EAR85118.2"/>
    </source>
</evidence>
<evidence type="ECO:0000256" key="1">
    <source>
        <dbReference type="SAM" id="Coils"/>
    </source>
</evidence>
<protein>
    <submittedName>
        <fullName evidence="2">Uncharacterized protein</fullName>
    </submittedName>
</protein>
<sequence>MQQEFGKKKVRIQLENQVHNQMILEEEDVLNPPYQAYSKIPQIKHLKELNLYQFRPNADIDGDYDVPQDKNIQNSNNVYEHLEKWKKDLILKTAQNAEELNRMRKDHENSLKFDQKFPQVNIEIIDSITRDPNMSLQENSISQTCKSMQNLSPRANNSKSKSNKNLSVTSFSMNQLGNNFEGNISLQTENNKIYNEKNSQSCFNAQGKSVKFIQSNESIQRELNKKLVNNLIFSRVQRTLEDNKINTKSSRADKNEYQTNINRQRAEDIFKTEMSHFSNQTLANFKSLMQTFRRSNNLIEYEDLSRQLATYLNRPLGIFQNQDQKNELLVSFKNEKEQKYQFKYMEKILLDNYMQLRQEITTRVNQIKDMRQYSNQLQNQVTDINEKTRLYSLQVQKDIENQEKSADQSKKQSAAQITKMKKSIQKIQEDQEVVLQDYKQQKNQLLSQLNQNQQQLIINEKEIKTYKEKKDITRNMLKTLYLETLKNDKSLQKQSMVWIVRALLNINEDVSSSDIFPQILDKQSIQYLVEYAALESNMDQVLAQIKIKSEDQISQIQNEQFDQEYLNTQQQYSLADMKERVQKIARKTNLKIRKPIFTSSCKNEYVLAWENAQDVQAPQEIAFSLAKVPPSKTELVNQNKDAREQMKQIKLQQKKMKEGEANRLIDQYLQYKEEKKREELKQIFNILFGELEGHDYYKLFQKKYIHLQFQIKNNKTFTFTRTNLTPNYEKEEQVLQKITPRKGAVGSQTILQYRKGQNEEENAQLDQFDLVKQVGKIIPKNKLNNQNIKTDKIQVPQEVLQKHNLLKNKVLNSEQTDKMFSSTFYQLSSTPNFDNIEKSQSKQSFNRKNQLFASLNNIPPSLTNLSVDTQINKEINSQRSQNSNLYFLTQKQQTQSEFESPLKHSNQNFLASSTTKLNSLKKSYF</sequence>
<gene>
    <name evidence="2" type="ORF">TTHERM_00530760</name>
</gene>
<organism evidence="2 3">
    <name type="scientific">Tetrahymena thermophila (strain SB210)</name>
    <dbReference type="NCBI Taxonomy" id="312017"/>
    <lineage>
        <taxon>Eukaryota</taxon>
        <taxon>Sar</taxon>
        <taxon>Alveolata</taxon>
        <taxon>Ciliophora</taxon>
        <taxon>Intramacronucleata</taxon>
        <taxon>Oligohymenophorea</taxon>
        <taxon>Hymenostomatida</taxon>
        <taxon>Tetrahymenina</taxon>
        <taxon>Tetrahymenidae</taxon>
        <taxon>Tetrahymena</taxon>
    </lineage>
</organism>
<feature type="coiled-coil region" evidence="1">
    <location>
        <begin position="424"/>
        <end position="469"/>
    </location>
</feature>
<accession>I7MCX8</accession>
<keyword evidence="1" id="KW-0175">Coiled coil</keyword>
<dbReference type="eggNOG" id="ENOG502T1F0">
    <property type="taxonomic scope" value="Eukaryota"/>
</dbReference>